<accession>A0A507BV83</accession>
<dbReference type="InterPro" id="IPR025986">
    <property type="entry name" value="RPAP3-like_C"/>
</dbReference>
<dbReference type="InterPro" id="IPR051966">
    <property type="entry name" value="RPAP3"/>
</dbReference>
<comment type="caution">
    <text evidence="8">The sequence shown here is derived from an EMBL/GenBank/DDBJ whole genome shotgun (WGS) entry which is preliminary data.</text>
</comment>
<dbReference type="SMART" id="SM00028">
    <property type="entry name" value="TPR"/>
    <property type="match status" value="3"/>
</dbReference>
<protein>
    <recommendedName>
        <fullName evidence="4">RNA polymerase II-associated protein 3</fullName>
    </recommendedName>
</protein>
<evidence type="ECO:0000256" key="5">
    <source>
        <dbReference type="PROSITE-ProRule" id="PRU00339"/>
    </source>
</evidence>
<dbReference type="PANTHER" id="PTHR46423">
    <property type="entry name" value="RNA POLYMERASE II-ASSOCIATED PROTEIN 3"/>
    <property type="match status" value="1"/>
</dbReference>
<keyword evidence="9" id="KW-1185">Reference proteome</keyword>
<dbReference type="Gene3D" id="1.25.40.10">
    <property type="entry name" value="Tetratricopeptide repeat domain"/>
    <property type="match status" value="1"/>
</dbReference>
<dbReference type="Pfam" id="PF13877">
    <property type="entry name" value="RPAP3_C"/>
    <property type="match status" value="1"/>
</dbReference>
<feature type="domain" description="RNA-polymerase II-associated protein 3-like C-terminal" evidence="7">
    <location>
        <begin position="457"/>
        <end position="548"/>
    </location>
</feature>
<evidence type="ECO:0000313" key="9">
    <source>
        <dbReference type="Proteomes" id="UP000319731"/>
    </source>
</evidence>
<feature type="region of interest" description="Disordered" evidence="6">
    <location>
        <begin position="34"/>
        <end position="68"/>
    </location>
</feature>
<dbReference type="RefSeq" id="XP_031022858.1">
    <property type="nucleotide sequence ID" value="XM_031171179.1"/>
</dbReference>
<proteinExistence type="inferred from homology"/>
<organism evidence="8 9">
    <name type="scientific">Synchytrium microbalum</name>
    <dbReference type="NCBI Taxonomy" id="1806994"/>
    <lineage>
        <taxon>Eukaryota</taxon>
        <taxon>Fungi</taxon>
        <taxon>Fungi incertae sedis</taxon>
        <taxon>Chytridiomycota</taxon>
        <taxon>Chytridiomycota incertae sedis</taxon>
        <taxon>Chytridiomycetes</taxon>
        <taxon>Synchytriales</taxon>
        <taxon>Synchytriaceae</taxon>
        <taxon>Synchytrium</taxon>
    </lineage>
</organism>
<dbReference type="Pfam" id="PF13181">
    <property type="entry name" value="TPR_8"/>
    <property type="match status" value="2"/>
</dbReference>
<feature type="repeat" description="TPR" evidence="5">
    <location>
        <begin position="135"/>
        <end position="168"/>
    </location>
</feature>
<evidence type="ECO:0000256" key="3">
    <source>
        <dbReference type="ARBA" id="ARBA00038275"/>
    </source>
</evidence>
<evidence type="ECO:0000259" key="7">
    <source>
        <dbReference type="Pfam" id="PF13877"/>
    </source>
</evidence>
<evidence type="ECO:0000256" key="2">
    <source>
        <dbReference type="ARBA" id="ARBA00022803"/>
    </source>
</evidence>
<dbReference type="GO" id="GO:0101031">
    <property type="term" value="C:protein folding chaperone complex"/>
    <property type="evidence" value="ECO:0007669"/>
    <property type="project" value="TreeGrafter"/>
</dbReference>
<dbReference type="GeneID" id="42006476"/>
<feature type="region of interest" description="Disordered" evidence="6">
    <location>
        <begin position="353"/>
        <end position="377"/>
    </location>
</feature>
<dbReference type="PANTHER" id="PTHR46423:SF1">
    <property type="entry name" value="RNA POLYMERASE II-ASSOCIATED PROTEIN 3"/>
    <property type="match status" value="1"/>
</dbReference>
<keyword evidence="2 5" id="KW-0802">TPR repeat</keyword>
<evidence type="ECO:0000313" key="8">
    <source>
        <dbReference type="EMBL" id="TPX31422.1"/>
    </source>
</evidence>
<name>A0A507BV83_9FUNG</name>
<keyword evidence="1" id="KW-0677">Repeat</keyword>
<dbReference type="InterPro" id="IPR019734">
    <property type="entry name" value="TPR_rpt"/>
</dbReference>
<dbReference type="EMBL" id="QEAO01000045">
    <property type="protein sequence ID" value="TPX31422.1"/>
    <property type="molecule type" value="Genomic_DNA"/>
</dbReference>
<dbReference type="Pfam" id="PF00515">
    <property type="entry name" value="TPR_1"/>
    <property type="match status" value="1"/>
</dbReference>
<dbReference type="SUPFAM" id="SSF48452">
    <property type="entry name" value="TPR-like"/>
    <property type="match status" value="1"/>
</dbReference>
<gene>
    <name evidence="8" type="ORF">SmJEL517_g05253</name>
</gene>
<feature type="compositionally biased region" description="Polar residues" evidence="6">
    <location>
        <begin position="51"/>
        <end position="62"/>
    </location>
</feature>
<comment type="similarity">
    <text evidence="3">Belongs to the RPAP3 family.</text>
</comment>
<feature type="repeat" description="TPR" evidence="5">
    <location>
        <begin position="202"/>
        <end position="235"/>
    </location>
</feature>
<sequence>MDPAYLVRQNAEQYRDFVSSLGNFEAEMKQKDLKAKTTKIQPETHVPVRGSATTSGRSSPKNTRLDAPAAIGGMSGVIKESSTSSSRIKGADYSAWDKFDADAAVEDVDYQVPKSKSVETLVAQPVVDAQSMENALLEKEKGNAFFKKGEFKKAVVCYNKSLQLDNNCVVIVNRAMAYLKLGMYTEAEQDCSNGLSLDSKNVKALWRRGMARFELAKYAEAKQDLERALILEPGNKSIKTDLDKSIRALNLTSGKTTPAATLSKASTPIVNKTALVDPKPKPIRRRVPIEEIGEPMQVAAAPYKVSKAKPKASTAAKSNTSSILLETTPTTSMVQEILAGREAELLEPSRPLFATPAATPESTTKKPKDIPKTTPTPVQVTAKPILKEASPERKSAPLPPLKPASASPKPLIQEISPAAVVSSVNQPIVAQSVVVNTTIPTVIPNSYPTPKLPPQGPRNLLEFEREWKAIKQDAQRASEFLRSINPSSLPIIFKSGLESLYLSRMLEVVAQTYTNEDVGFTALYDFVSNLAKVPRFHMLLMFFTKNDKQAVDVIFRHLREGEAQGAVSDIPSLEKLYK</sequence>
<dbReference type="OrthoDB" id="629492at2759"/>
<dbReference type="AlphaFoldDB" id="A0A507BV83"/>
<evidence type="ECO:0000256" key="6">
    <source>
        <dbReference type="SAM" id="MobiDB-lite"/>
    </source>
</evidence>
<evidence type="ECO:0000256" key="1">
    <source>
        <dbReference type="ARBA" id="ARBA00022737"/>
    </source>
</evidence>
<reference evidence="8 9" key="1">
    <citation type="journal article" date="2019" name="Sci. Rep.">
        <title>Comparative genomics of chytrid fungi reveal insights into the obligate biotrophic and pathogenic lifestyle of Synchytrium endobioticum.</title>
        <authorList>
            <person name="van de Vossenberg B.T.L.H."/>
            <person name="Warris S."/>
            <person name="Nguyen H.D.T."/>
            <person name="van Gent-Pelzer M.P.E."/>
            <person name="Joly D.L."/>
            <person name="van de Geest H.C."/>
            <person name="Bonants P.J.M."/>
            <person name="Smith D.S."/>
            <person name="Levesque C.A."/>
            <person name="van der Lee T.A.J."/>
        </authorList>
    </citation>
    <scope>NUCLEOTIDE SEQUENCE [LARGE SCALE GENOMIC DNA]</scope>
    <source>
        <strain evidence="8 9">JEL517</strain>
    </source>
</reference>
<dbReference type="InterPro" id="IPR011990">
    <property type="entry name" value="TPR-like_helical_dom_sf"/>
</dbReference>
<dbReference type="STRING" id="1806994.A0A507BV83"/>
<dbReference type="PROSITE" id="PS50005">
    <property type="entry name" value="TPR"/>
    <property type="match status" value="2"/>
</dbReference>
<evidence type="ECO:0000256" key="4">
    <source>
        <dbReference type="ARBA" id="ARBA00040133"/>
    </source>
</evidence>
<dbReference type="Proteomes" id="UP000319731">
    <property type="component" value="Unassembled WGS sequence"/>
</dbReference>